<sequence length="192" mass="22174">MSNNRFNCHLHDYELINTPVPLLSRSLLLPPVLRINGLLVEDFDGLIQSLFALVKNGFLQNTKVLNTFSPSHSTSYPSIHYPFTPAVVLHHDVSDTIQPHHPVRRRLYNPPYIRLAYFSLHNDVNRLILAYSDCSLDDRLAICHKLRDIYELYNDTSAIRRNIDRFLHSIGDLPSHSGNPRFWAPDVCYLLD</sequence>
<name>A0A397S1U6_9GLOM</name>
<dbReference type="EMBL" id="QKYT01000976">
    <property type="protein sequence ID" value="RIA80410.1"/>
    <property type="molecule type" value="Genomic_DNA"/>
</dbReference>
<dbReference type="Proteomes" id="UP000265703">
    <property type="component" value="Unassembled WGS sequence"/>
</dbReference>
<reference evidence="1 2" key="1">
    <citation type="submission" date="2018-06" db="EMBL/GenBank/DDBJ databases">
        <title>Comparative genomics reveals the genomic features of Rhizophagus irregularis, R. cerebriforme, R. diaphanum and Gigaspora rosea, and their symbiotic lifestyle signature.</title>
        <authorList>
            <person name="Morin E."/>
            <person name="San Clemente H."/>
            <person name="Chen E.C.H."/>
            <person name="De La Providencia I."/>
            <person name="Hainaut M."/>
            <person name="Kuo A."/>
            <person name="Kohler A."/>
            <person name="Murat C."/>
            <person name="Tang N."/>
            <person name="Roy S."/>
            <person name="Loubradou J."/>
            <person name="Henrissat B."/>
            <person name="Grigoriev I.V."/>
            <person name="Corradi N."/>
            <person name="Roux C."/>
            <person name="Martin F.M."/>
        </authorList>
    </citation>
    <scope>NUCLEOTIDE SEQUENCE [LARGE SCALE GENOMIC DNA]</scope>
    <source>
        <strain evidence="1 2">DAOM 227022</strain>
    </source>
</reference>
<evidence type="ECO:0000313" key="1">
    <source>
        <dbReference type="EMBL" id="RIA80410.1"/>
    </source>
</evidence>
<comment type="caution">
    <text evidence="1">The sequence shown here is derived from an EMBL/GenBank/DDBJ whole genome shotgun (WGS) entry which is preliminary data.</text>
</comment>
<protein>
    <submittedName>
        <fullName evidence="1">Uncharacterized protein</fullName>
    </submittedName>
</protein>
<dbReference type="AlphaFoldDB" id="A0A397S1U6"/>
<proteinExistence type="predicted"/>
<organism evidence="1 2">
    <name type="scientific">Glomus cerebriforme</name>
    <dbReference type="NCBI Taxonomy" id="658196"/>
    <lineage>
        <taxon>Eukaryota</taxon>
        <taxon>Fungi</taxon>
        <taxon>Fungi incertae sedis</taxon>
        <taxon>Mucoromycota</taxon>
        <taxon>Glomeromycotina</taxon>
        <taxon>Glomeromycetes</taxon>
        <taxon>Glomerales</taxon>
        <taxon>Glomeraceae</taxon>
        <taxon>Glomus</taxon>
    </lineage>
</organism>
<accession>A0A397S1U6</accession>
<evidence type="ECO:0000313" key="2">
    <source>
        <dbReference type="Proteomes" id="UP000265703"/>
    </source>
</evidence>
<keyword evidence="2" id="KW-1185">Reference proteome</keyword>
<gene>
    <name evidence="1" type="ORF">C1645_838763</name>
</gene>